<dbReference type="PANTHER" id="PTHR24408">
    <property type="entry name" value="ZINC FINGER PROTEIN"/>
    <property type="match status" value="1"/>
</dbReference>
<evidence type="ECO:0000256" key="4">
    <source>
        <dbReference type="ARBA" id="ARBA00022833"/>
    </source>
</evidence>
<evidence type="ECO:0000256" key="5">
    <source>
        <dbReference type="PROSITE-ProRule" id="PRU00042"/>
    </source>
</evidence>
<dbReference type="PROSITE" id="PS50157">
    <property type="entry name" value="ZINC_FINGER_C2H2_2"/>
    <property type="match status" value="1"/>
</dbReference>
<dbReference type="PANTHER" id="PTHR24408:SF58">
    <property type="entry name" value="TRANSCRIPTION FACTOR (TFIIIA), PUTATIVE (AFU_ORTHOLOGUE AFUA_1G05150)-RELATED"/>
    <property type="match status" value="1"/>
</dbReference>
<protein>
    <recommendedName>
        <fullName evidence="7">C2H2-type domain-containing protein</fullName>
    </recommendedName>
</protein>
<reference evidence="8 9" key="1">
    <citation type="journal article" date="2019" name="Sci. Rep.">
        <title>Orb-weaving spider Araneus ventricosus genome elucidates the spidroin gene catalogue.</title>
        <authorList>
            <person name="Kono N."/>
            <person name="Nakamura H."/>
            <person name="Ohtoshi R."/>
            <person name="Moran D.A.P."/>
            <person name="Shinohara A."/>
            <person name="Yoshida Y."/>
            <person name="Fujiwara M."/>
            <person name="Mori M."/>
            <person name="Tomita M."/>
            <person name="Arakawa K."/>
        </authorList>
    </citation>
    <scope>NUCLEOTIDE SEQUENCE [LARGE SCALE GENOMIC DNA]</scope>
</reference>
<evidence type="ECO:0000256" key="6">
    <source>
        <dbReference type="SAM" id="MobiDB-lite"/>
    </source>
</evidence>
<name>A0A4Y2LRW3_ARAVE</name>
<evidence type="ECO:0000256" key="1">
    <source>
        <dbReference type="ARBA" id="ARBA00022723"/>
    </source>
</evidence>
<dbReference type="EMBL" id="BGPR01006236">
    <property type="protein sequence ID" value="GBN17229.1"/>
    <property type="molecule type" value="Genomic_DNA"/>
</dbReference>
<keyword evidence="1" id="KW-0479">Metal-binding</keyword>
<feature type="region of interest" description="Disordered" evidence="6">
    <location>
        <begin position="166"/>
        <end position="196"/>
    </location>
</feature>
<evidence type="ECO:0000256" key="2">
    <source>
        <dbReference type="ARBA" id="ARBA00022737"/>
    </source>
</evidence>
<keyword evidence="3 5" id="KW-0863">Zinc-finger</keyword>
<dbReference type="OrthoDB" id="6628767at2759"/>
<feature type="domain" description="C2H2-type" evidence="7">
    <location>
        <begin position="565"/>
        <end position="592"/>
    </location>
</feature>
<proteinExistence type="predicted"/>
<accession>A0A4Y2LRW3</accession>
<feature type="compositionally biased region" description="Basic and acidic residues" evidence="6">
    <location>
        <begin position="368"/>
        <end position="380"/>
    </location>
</feature>
<evidence type="ECO:0000259" key="7">
    <source>
        <dbReference type="PROSITE" id="PS50157"/>
    </source>
</evidence>
<keyword evidence="2" id="KW-0677">Repeat</keyword>
<feature type="region of interest" description="Disordered" evidence="6">
    <location>
        <begin position="426"/>
        <end position="459"/>
    </location>
</feature>
<dbReference type="GO" id="GO:0005634">
    <property type="term" value="C:nucleus"/>
    <property type="evidence" value="ECO:0007669"/>
    <property type="project" value="TreeGrafter"/>
</dbReference>
<evidence type="ECO:0000313" key="8">
    <source>
        <dbReference type="EMBL" id="GBN17229.1"/>
    </source>
</evidence>
<evidence type="ECO:0000256" key="3">
    <source>
        <dbReference type="ARBA" id="ARBA00022771"/>
    </source>
</evidence>
<dbReference type="AlphaFoldDB" id="A0A4Y2LRW3"/>
<dbReference type="GO" id="GO:0043565">
    <property type="term" value="F:sequence-specific DNA binding"/>
    <property type="evidence" value="ECO:0007669"/>
    <property type="project" value="TreeGrafter"/>
</dbReference>
<comment type="caution">
    <text evidence="8">The sequence shown here is derived from an EMBL/GenBank/DDBJ whole genome shotgun (WGS) entry which is preliminary data.</text>
</comment>
<gene>
    <name evidence="8" type="ORF">AVEN_87606_1</name>
</gene>
<sequence length="813" mass="91805">MDSLAILPDSDSGAVECASNSSQTGSFAISHEIDVHPLTCENIVVPPGTQVTPVRALIIDCAKSSPIAHHTRLRMLQKQNTAVRETQVNVHVNEDELCRDGKTIATIDPNIEDVSDDINFTLNSVLDTVSNLENVNIMSFGNEILDAISSNSNKDYVNRSCNALGDGVQDRIEPSGNTSMPRSNNANSERDSAVTHEQDLLTLCPTEEETRELEGATPLNELRDLFPLAKWQPDIPAGNPTVIIQQSHAEDPNTFCEECSIELNEEDAYARHRMRVHGDLSSSAPFNPVYMCHASSQSFSTLQRKRSHSCPKNKPSKFKCNMCLRDCRNGKGLREHQQRVHHIFPKRRSRQVPDSQRGPDDLPEVQNEETHEDYNTENHRTVTVHAEDPDEIEVTFPNNENQSDSYGILDPNLSWAEIVARIWTGGDNENTTNGNSGSNEDNNINIDDPQPGTSRQSDMNNKRVLHNNEDSCPPITTRHDNCLHIPFPIFDPLYCTEEGCSSFYSTQSCHSNKGNLIKHLCVKHHIMIKSSVYWCSHCNTRVRQPSAHSCLKEHVMIRTRNSLQFRCSDCELCFGTAIGLNNHMRCHKKRNASAGSTPLEVPVPRRRTRRNRYWILDPLPETEENGHIEDPMRQLKTLASSLVALPEEEDISLAEKYLRLFRVIQDGEPTPEAFTLFKELVRQFCNDAKSSIEENTNTQRRVITNNNELPSIADDAKAIQILFKGNRKRAIREILRNVAVRCMISPTYIFDYFSTAWGPATSDPTYYPEAEEGKVEVLDRIFSVKEVLTKLKKADNTSLGPDRLTYHQYSTYV</sequence>
<keyword evidence="9" id="KW-1185">Reference proteome</keyword>
<dbReference type="InterPro" id="IPR013087">
    <property type="entry name" value="Znf_C2H2_type"/>
</dbReference>
<organism evidence="8 9">
    <name type="scientific">Araneus ventricosus</name>
    <name type="common">Orbweaver spider</name>
    <name type="synonym">Epeira ventricosa</name>
    <dbReference type="NCBI Taxonomy" id="182803"/>
    <lineage>
        <taxon>Eukaryota</taxon>
        <taxon>Metazoa</taxon>
        <taxon>Ecdysozoa</taxon>
        <taxon>Arthropoda</taxon>
        <taxon>Chelicerata</taxon>
        <taxon>Arachnida</taxon>
        <taxon>Araneae</taxon>
        <taxon>Araneomorphae</taxon>
        <taxon>Entelegynae</taxon>
        <taxon>Araneoidea</taxon>
        <taxon>Araneidae</taxon>
        <taxon>Araneus</taxon>
    </lineage>
</organism>
<dbReference type="GO" id="GO:0008270">
    <property type="term" value="F:zinc ion binding"/>
    <property type="evidence" value="ECO:0007669"/>
    <property type="project" value="UniProtKB-KW"/>
</dbReference>
<dbReference type="SMART" id="SM00355">
    <property type="entry name" value="ZnF_C2H2"/>
    <property type="match status" value="4"/>
</dbReference>
<dbReference type="PROSITE" id="PS00028">
    <property type="entry name" value="ZINC_FINGER_C2H2_1"/>
    <property type="match status" value="2"/>
</dbReference>
<keyword evidence="4" id="KW-0862">Zinc</keyword>
<feature type="compositionally biased region" description="Polar residues" evidence="6">
    <location>
        <begin position="175"/>
        <end position="187"/>
    </location>
</feature>
<evidence type="ECO:0000313" key="9">
    <source>
        <dbReference type="Proteomes" id="UP000499080"/>
    </source>
</evidence>
<dbReference type="GO" id="GO:0000981">
    <property type="term" value="F:DNA-binding transcription factor activity, RNA polymerase II-specific"/>
    <property type="evidence" value="ECO:0007669"/>
    <property type="project" value="TreeGrafter"/>
</dbReference>
<feature type="compositionally biased region" description="Low complexity" evidence="6">
    <location>
        <begin position="426"/>
        <end position="448"/>
    </location>
</feature>
<dbReference type="Proteomes" id="UP000499080">
    <property type="component" value="Unassembled WGS sequence"/>
</dbReference>
<feature type="region of interest" description="Disordered" evidence="6">
    <location>
        <begin position="343"/>
        <end position="382"/>
    </location>
</feature>